<evidence type="ECO:0000256" key="7">
    <source>
        <dbReference type="ARBA" id="ARBA00022527"/>
    </source>
</evidence>
<dbReference type="GO" id="GO:0006952">
    <property type="term" value="P:defense response"/>
    <property type="evidence" value="ECO:0007669"/>
    <property type="project" value="UniProtKB-KW"/>
</dbReference>
<dbReference type="Gene3D" id="3.30.200.20">
    <property type="entry name" value="Phosphorylase Kinase, domain 1"/>
    <property type="match status" value="1"/>
</dbReference>
<dbReference type="GO" id="GO:0009791">
    <property type="term" value="P:post-embryonic development"/>
    <property type="evidence" value="ECO:0007669"/>
    <property type="project" value="UniProtKB-ARBA"/>
</dbReference>
<evidence type="ECO:0000256" key="15">
    <source>
        <dbReference type="ARBA" id="ARBA00022777"/>
    </source>
</evidence>
<dbReference type="EC" id="2.7.11.1" evidence="4"/>
<dbReference type="InterPro" id="IPR003591">
    <property type="entry name" value="Leu-rich_rpt_typical-subtyp"/>
</dbReference>
<reference evidence="29" key="1">
    <citation type="journal article" date="2018" name="Nat. Plants">
        <title>Whole-genome landscape of Medicago truncatula symbiotic genes.</title>
        <authorList>
            <person name="Pecrix Y."/>
            <person name="Staton S.E."/>
            <person name="Sallet E."/>
            <person name="Lelandais-Briere C."/>
            <person name="Moreau S."/>
            <person name="Carrere S."/>
            <person name="Blein T."/>
            <person name="Jardinaud M.F."/>
            <person name="Latrasse D."/>
            <person name="Zouine M."/>
            <person name="Zahm M."/>
            <person name="Kreplak J."/>
            <person name="Mayjonade B."/>
            <person name="Satge C."/>
            <person name="Perez M."/>
            <person name="Cauet S."/>
            <person name="Marande W."/>
            <person name="Chantry-Darmon C."/>
            <person name="Lopez-Roques C."/>
            <person name="Bouchez O."/>
            <person name="Berard A."/>
            <person name="Debelle F."/>
            <person name="Munos S."/>
            <person name="Bendahmane A."/>
            <person name="Berges H."/>
            <person name="Niebel A."/>
            <person name="Buitink J."/>
            <person name="Frugier F."/>
            <person name="Benhamed M."/>
            <person name="Crespi M."/>
            <person name="Gouzy J."/>
            <person name="Gamas P."/>
        </authorList>
    </citation>
    <scope>NUCLEOTIDE SEQUENCE [LARGE SCALE GENOMIC DNA]</scope>
    <source>
        <strain evidence="29">cv. Jemalong A17</strain>
    </source>
</reference>
<organism evidence="28 29">
    <name type="scientific">Medicago truncatula</name>
    <name type="common">Barrel medic</name>
    <name type="synonym">Medicago tribuloides</name>
    <dbReference type="NCBI Taxonomy" id="3880"/>
    <lineage>
        <taxon>Eukaryota</taxon>
        <taxon>Viridiplantae</taxon>
        <taxon>Streptophyta</taxon>
        <taxon>Embryophyta</taxon>
        <taxon>Tracheophyta</taxon>
        <taxon>Spermatophyta</taxon>
        <taxon>Magnoliopsida</taxon>
        <taxon>eudicotyledons</taxon>
        <taxon>Gunneridae</taxon>
        <taxon>Pentapetalae</taxon>
        <taxon>rosids</taxon>
        <taxon>fabids</taxon>
        <taxon>Fabales</taxon>
        <taxon>Fabaceae</taxon>
        <taxon>Papilionoideae</taxon>
        <taxon>50 kb inversion clade</taxon>
        <taxon>NPAAA clade</taxon>
        <taxon>Hologalegina</taxon>
        <taxon>IRL clade</taxon>
        <taxon>Trifolieae</taxon>
        <taxon>Medicago</taxon>
    </lineage>
</organism>
<dbReference type="FunFam" id="3.80.10.10:FF:000400">
    <property type="entry name" value="Nuclear pore complex protein NUP107"/>
    <property type="match status" value="1"/>
</dbReference>
<dbReference type="Gene3D" id="1.10.510.10">
    <property type="entry name" value="Transferase(Phosphotransferase) domain 1"/>
    <property type="match status" value="1"/>
</dbReference>
<keyword evidence="8" id="KW-0597">Phosphoprotein</keyword>
<evidence type="ECO:0000256" key="11">
    <source>
        <dbReference type="ARBA" id="ARBA00022692"/>
    </source>
</evidence>
<dbReference type="Gene3D" id="3.80.10.10">
    <property type="entry name" value="Ribonuclease Inhibitor"/>
    <property type="match status" value="2"/>
</dbReference>
<dbReference type="Pfam" id="PF08263">
    <property type="entry name" value="LRRNT_2"/>
    <property type="match status" value="1"/>
</dbReference>
<dbReference type="SMART" id="SM00369">
    <property type="entry name" value="LRR_TYP"/>
    <property type="match status" value="8"/>
</dbReference>
<dbReference type="PANTHER" id="PTHR48053">
    <property type="entry name" value="LEUCINE RICH REPEAT FAMILY PROTEIN, EXPRESSED"/>
    <property type="match status" value="1"/>
</dbReference>
<dbReference type="InterPro" id="IPR051716">
    <property type="entry name" value="Plant_RL_S/T_kinase"/>
</dbReference>
<dbReference type="InterPro" id="IPR032675">
    <property type="entry name" value="LRR_dom_sf"/>
</dbReference>
<keyword evidence="17" id="KW-0067">ATP-binding</keyword>
<evidence type="ECO:0000256" key="13">
    <source>
        <dbReference type="ARBA" id="ARBA00022737"/>
    </source>
</evidence>
<evidence type="ECO:0000256" key="3">
    <source>
        <dbReference type="ARBA" id="ARBA00004479"/>
    </source>
</evidence>
<comment type="similarity">
    <text evidence="23">Belongs to the polygalacturonase-inhibiting protein family.</text>
</comment>
<evidence type="ECO:0000256" key="2">
    <source>
        <dbReference type="ARBA" id="ARBA00004191"/>
    </source>
</evidence>
<evidence type="ECO:0000256" key="24">
    <source>
        <dbReference type="ARBA" id="ARBA00047899"/>
    </source>
</evidence>
<keyword evidence="14" id="KW-0547">Nucleotide-binding</keyword>
<keyword evidence="21" id="KW-0675">Receptor</keyword>
<evidence type="ECO:0000256" key="25">
    <source>
        <dbReference type="ARBA" id="ARBA00048679"/>
    </source>
</evidence>
<dbReference type="InterPro" id="IPR001611">
    <property type="entry name" value="Leu-rich_rpt"/>
</dbReference>
<keyword evidence="11" id="KW-0812">Transmembrane</keyword>
<dbReference type="SUPFAM" id="SSF52058">
    <property type="entry name" value="L domain-like"/>
    <property type="match status" value="1"/>
</dbReference>
<evidence type="ECO:0000256" key="14">
    <source>
        <dbReference type="ARBA" id="ARBA00022741"/>
    </source>
</evidence>
<evidence type="ECO:0000256" key="16">
    <source>
        <dbReference type="ARBA" id="ARBA00022821"/>
    </source>
</evidence>
<dbReference type="EMBL" id="PSQE01000007">
    <property type="protein sequence ID" value="RHN45559.1"/>
    <property type="molecule type" value="Genomic_DNA"/>
</dbReference>
<evidence type="ECO:0000256" key="4">
    <source>
        <dbReference type="ARBA" id="ARBA00012513"/>
    </source>
</evidence>
<dbReference type="Gramene" id="rna39925">
    <property type="protein sequence ID" value="RHN45559.1"/>
    <property type="gene ID" value="gene39925"/>
</dbReference>
<evidence type="ECO:0000256" key="18">
    <source>
        <dbReference type="ARBA" id="ARBA00022989"/>
    </source>
</evidence>
<dbReference type="AlphaFoldDB" id="A0A396GWQ3"/>
<keyword evidence="12 26" id="KW-0732">Signal</keyword>
<keyword evidence="10 28" id="KW-0808">Transferase</keyword>
<keyword evidence="9" id="KW-0433">Leucine-rich repeat</keyword>
<gene>
    <name evidence="28" type="ORF">MtrunA17_Chr7g0232631</name>
</gene>
<keyword evidence="15" id="KW-0418">Kinase</keyword>
<keyword evidence="5" id="KW-0134">Cell wall</keyword>
<evidence type="ECO:0000256" key="22">
    <source>
        <dbReference type="ARBA" id="ARBA00023180"/>
    </source>
</evidence>
<evidence type="ECO:0000313" key="28">
    <source>
        <dbReference type="EMBL" id="RHN45559.1"/>
    </source>
</evidence>
<evidence type="ECO:0000256" key="1">
    <source>
        <dbReference type="ARBA" id="ARBA00004170"/>
    </source>
</evidence>
<dbReference type="InterPro" id="IPR000719">
    <property type="entry name" value="Prot_kinase_dom"/>
</dbReference>
<keyword evidence="20" id="KW-1015">Disulfide bond</keyword>
<keyword evidence="22" id="KW-0325">Glycoprotein</keyword>
<dbReference type="InterPro" id="IPR011009">
    <property type="entry name" value="Kinase-like_dom_sf"/>
</dbReference>
<comment type="caution">
    <text evidence="28">The sequence shown here is derived from an EMBL/GenBank/DDBJ whole genome shotgun (WGS) entry which is preliminary data.</text>
</comment>
<dbReference type="PROSITE" id="PS00109">
    <property type="entry name" value="PROTEIN_KINASE_TYR"/>
    <property type="match status" value="1"/>
</dbReference>
<keyword evidence="13" id="KW-0677">Repeat</keyword>
<evidence type="ECO:0000256" key="9">
    <source>
        <dbReference type="ARBA" id="ARBA00022614"/>
    </source>
</evidence>
<name>A0A396GWQ3_MEDTR</name>
<proteinExistence type="inferred from homology"/>
<dbReference type="SUPFAM" id="SSF56112">
    <property type="entry name" value="Protein kinase-like (PK-like)"/>
    <property type="match status" value="1"/>
</dbReference>
<evidence type="ECO:0000256" key="8">
    <source>
        <dbReference type="ARBA" id="ARBA00022553"/>
    </source>
</evidence>
<dbReference type="FunFam" id="1.10.510.10:FF:000445">
    <property type="entry name" value="MDIS1-interacting receptor like kinase 2"/>
    <property type="match status" value="1"/>
</dbReference>
<dbReference type="SUPFAM" id="SSF52047">
    <property type="entry name" value="RNI-like"/>
    <property type="match status" value="1"/>
</dbReference>
<comment type="catalytic activity">
    <reaction evidence="24">
        <text>L-threonyl-[protein] + ATP = O-phospho-L-threonyl-[protein] + ADP + H(+)</text>
        <dbReference type="Rhea" id="RHEA:46608"/>
        <dbReference type="Rhea" id="RHEA-COMP:11060"/>
        <dbReference type="Rhea" id="RHEA-COMP:11605"/>
        <dbReference type="ChEBI" id="CHEBI:15378"/>
        <dbReference type="ChEBI" id="CHEBI:30013"/>
        <dbReference type="ChEBI" id="CHEBI:30616"/>
        <dbReference type="ChEBI" id="CHEBI:61977"/>
        <dbReference type="ChEBI" id="CHEBI:456216"/>
        <dbReference type="EC" id="2.7.11.1"/>
    </reaction>
</comment>
<dbReference type="Pfam" id="PF13855">
    <property type="entry name" value="LRR_8"/>
    <property type="match status" value="1"/>
</dbReference>
<keyword evidence="16" id="KW-0611">Plant defense</keyword>
<evidence type="ECO:0000256" key="21">
    <source>
        <dbReference type="ARBA" id="ARBA00023170"/>
    </source>
</evidence>
<evidence type="ECO:0000259" key="27">
    <source>
        <dbReference type="PROSITE" id="PS50011"/>
    </source>
</evidence>
<feature type="chain" id="PRO_5017228574" description="non-specific serine/threonine protein kinase" evidence="26">
    <location>
        <begin position="25"/>
        <end position="994"/>
    </location>
</feature>
<protein>
    <recommendedName>
        <fullName evidence="4">non-specific serine/threonine protein kinase</fullName>
        <ecNumber evidence="4">2.7.11.1</ecNumber>
    </recommendedName>
</protein>
<keyword evidence="7" id="KW-0723">Serine/threonine-protein kinase</keyword>
<dbReference type="FunFam" id="3.80.10.10:FF:000453">
    <property type="entry name" value="Leucine-rich receptor-like protein kinase family protein"/>
    <property type="match status" value="1"/>
</dbReference>
<evidence type="ECO:0000256" key="19">
    <source>
        <dbReference type="ARBA" id="ARBA00023136"/>
    </source>
</evidence>
<sequence>MKCVHFWLFFSMYFCALITNPSSSSSVVGSSFTISAASSTVQSKEASALLKWKASLDNQSQVLLSSWSGNNSCNWFGITCDEDSMSVSNVSLKNMGLRGTLESLNFSSLPNILILHLSFNFLSGTIPPRIKMLSKLSILSLSYNSFTGTIPYEITLLTNLHFLYLSDNFLNGTIPKEIGALWNLRELDISVSNLTGNIPISIGNLSFLTDLYLHINKLSGTIPKEIGMLLNIQYLYLYDNSLSGSIPREIEKLLNIKHLYLYDNSLSGSIPSKIGMMRSLISIDLSNNLLSGKIPPTIGNLSHLEYLGFHANHLSGAIPTELNMLVNLNMFHVSDNNFIGQLPHNICLGGNMEFFIALDNHFTGKVPKSLKNCSSLIRLRLEHNHMDGNITDDLGVYPNLEFMGLDDNNFYGHLSSNWGKFHNLKQINISNNNISGCIPPELSEAVNLYSIDLSSNHLTGKIPKELGNLTKLGRLFLSNNHLSGNVPTQIASLKELEILDVAENNLNGFIRKELVILPRIFDINLCQNKFRGNIPNEFGKFKALQSLDLSGNFLDGTIPPTFVKLILLETLNISHNNLSGNIPSSFDQMISLSNVDISYNQFEGPLPNMRAFNDATIEVLRNNTGLCGNVSGLESCINPSRGSHNHKIKKVILLIVLPFAPGTLMLAFVCFKFSSHLCQMSTTRINQVGGNNIAPKNVFTIWSFDGKMVYENIIEATEEFDDKHLIGAGAQGSVYKAKLPTGQVVAVKKLHSVTNAENSDLKCFANEIQVLTEIRHRNIVKLYGFCSHTHLSFLVYEFMEKGSLEKILNDDEEAIAFGWKKRVNVIKDIANALCYMHHDCTPPIVHRDISSKNILLDLEYVACVSDFGTAKLLNPNSDNWTSFAGTYGYASPELAYTMEVNEKCDVYSFGVLALEIPYGKHPGDIISNSLQWTIMDSPLDFMPLMDELDQRLPRPMNHVAKKLVSIAKTTISCLAESPRSRPTMEQVSRELRTA</sequence>
<dbReference type="InterPro" id="IPR008266">
    <property type="entry name" value="Tyr_kinase_AS"/>
</dbReference>
<accession>A0A396GWQ3</accession>
<dbReference type="PANTHER" id="PTHR48053:SF139">
    <property type="entry name" value="LRR RECEPTOR-LIKE KINASE FAMILY PROTEIN"/>
    <property type="match status" value="1"/>
</dbReference>
<evidence type="ECO:0000256" key="23">
    <source>
        <dbReference type="ARBA" id="ARBA00038043"/>
    </source>
</evidence>
<dbReference type="Pfam" id="PF00069">
    <property type="entry name" value="Pkinase"/>
    <property type="match status" value="1"/>
</dbReference>
<feature type="domain" description="Protein kinase" evidence="27">
    <location>
        <begin position="720"/>
        <end position="994"/>
    </location>
</feature>
<dbReference type="Pfam" id="PF00560">
    <property type="entry name" value="LRR_1"/>
    <property type="match status" value="8"/>
</dbReference>
<dbReference type="GO" id="GO:0004674">
    <property type="term" value="F:protein serine/threonine kinase activity"/>
    <property type="evidence" value="ECO:0007669"/>
    <property type="project" value="UniProtKB-KW"/>
</dbReference>
<dbReference type="FunFam" id="3.30.200.20:FF:000309">
    <property type="entry name" value="Leucine-rich repeat receptor protein kinase MSP1"/>
    <property type="match status" value="1"/>
</dbReference>
<evidence type="ECO:0000256" key="17">
    <source>
        <dbReference type="ARBA" id="ARBA00022840"/>
    </source>
</evidence>
<evidence type="ECO:0000256" key="12">
    <source>
        <dbReference type="ARBA" id="ARBA00022729"/>
    </source>
</evidence>
<evidence type="ECO:0000256" key="20">
    <source>
        <dbReference type="ARBA" id="ARBA00023157"/>
    </source>
</evidence>
<keyword evidence="18" id="KW-1133">Transmembrane helix</keyword>
<evidence type="ECO:0000256" key="6">
    <source>
        <dbReference type="ARBA" id="ARBA00022525"/>
    </source>
</evidence>
<dbReference type="Proteomes" id="UP000265566">
    <property type="component" value="Chromosome 7"/>
</dbReference>
<dbReference type="PROSITE" id="PS50011">
    <property type="entry name" value="PROTEIN_KINASE_DOM"/>
    <property type="match status" value="1"/>
</dbReference>
<evidence type="ECO:0000256" key="26">
    <source>
        <dbReference type="SAM" id="SignalP"/>
    </source>
</evidence>
<dbReference type="InterPro" id="IPR013210">
    <property type="entry name" value="LRR_N_plant-typ"/>
</dbReference>
<dbReference type="FunFam" id="3.80.10.10:FF:000177">
    <property type="entry name" value="Leucine-rich repeat receptor-like serine/threonine-protein kinase At1g17230"/>
    <property type="match status" value="1"/>
</dbReference>
<dbReference type="GO" id="GO:0051707">
    <property type="term" value="P:response to other organism"/>
    <property type="evidence" value="ECO:0007669"/>
    <property type="project" value="UniProtKB-ARBA"/>
</dbReference>
<comment type="subcellular location">
    <subcellularLocation>
        <location evidence="1">Membrane</location>
        <topology evidence="1">Peripheral membrane protein</topology>
    </subcellularLocation>
    <subcellularLocation>
        <location evidence="3">Membrane</location>
        <topology evidence="3">Single-pass type I membrane protein</topology>
    </subcellularLocation>
    <subcellularLocation>
        <location evidence="2">Secreted</location>
        <location evidence="2">Cell wall</location>
    </subcellularLocation>
</comment>
<keyword evidence="19" id="KW-0472">Membrane</keyword>
<dbReference type="GO" id="GO:0016020">
    <property type="term" value="C:membrane"/>
    <property type="evidence" value="ECO:0007669"/>
    <property type="project" value="UniProtKB-SubCell"/>
</dbReference>
<evidence type="ECO:0000256" key="5">
    <source>
        <dbReference type="ARBA" id="ARBA00022512"/>
    </source>
</evidence>
<evidence type="ECO:0000313" key="29">
    <source>
        <dbReference type="Proteomes" id="UP000265566"/>
    </source>
</evidence>
<evidence type="ECO:0000256" key="10">
    <source>
        <dbReference type="ARBA" id="ARBA00022679"/>
    </source>
</evidence>
<dbReference type="GO" id="GO:0005524">
    <property type="term" value="F:ATP binding"/>
    <property type="evidence" value="ECO:0007669"/>
    <property type="project" value="UniProtKB-KW"/>
</dbReference>
<comment type="catalytic activity">
    <reaction evidence="25">
        <text>L-seryl-[protein] + ATP = O-phospho-L-seryl-[protein] + ADP + H(+)</text>
        <dbReference type="Rhea" id="RHEA:17989"/>
        <dbReference type="Rhea" id="RHEA-COMP:9863"/>
        <dbReference type="Rhea" id="RHEA-COMP:11604"/>
        <dbReference type="ChEBI" id="CHEBI:15378"/>
        <dbReference type="ChEBI" id="CHEBI:29999"/>
        <dbReference type="ChEBI" id="CHEBI:30616"/>
        <dbReference type="ChEBI" id="CHEBI:83421"/>
        <dbReference type="ChEBI" id="CHEBI:456216"/>
        <dbReference type="EC" id="2.7.11.1"/>
    </reaction>
</comment>
<keyword evidence="6" id="KW-0964">Secreted</keyword>
<feature type="signal peptide" evidence="26">
    <location>
        <begin position="1"/>
        <end position="24"/>
    </location>
</feature>